<name>A0A432XED8_9GAMM</name>
<accession>A0A432XED8</accession>
<evidence type="ECO:0000259" key="1">
    <source>
        <dbReference type="SMART" id="SM00901"/>
    </source>
</evidence>
<sequence>MRGQWLGSCHPDGGNGFPSELMINIDKVDKHFSVAAYVNPSTTDAPGSVSYFTFPEGRERLKVNVNLFPIHPYTKLPTEWSVIKNHFPSTTHADEATIELHFKKDLLEFKVEADNGVKLIGKAESSVLPGSSHIAPNQISWQEFKRRVASVIDEDFIFRGQREPWPLRTSFHRLERFLINSFIKQDVQQLHRHLSAITEHYFDLNVPEQNGAFLNLLQHHGYPTPLLDWTISPYVAAFFAFKDVPADYSGDVRIYMLEQSKLTEVSEQSSFLDPAFPHISRWEFVALDNPRAVPQQAMTTVSNVADIEKFILNKSKNILWAFDIPSRERNEVMKELRQMGITAASMFPGIDGVCAHFKEQNF</sequence>
<protein>
    <recommendedName>
        <fullName evidence="1">FRG domain-containing protein</fullName>
    </recommendedName>
</protein>
<comment type="caution">
    <text evidence="2">The sequence shown here is derived from an EMBL/GenBank/DDBJ whole genome shotgun (WGS) entry which is preliminary data.</text>
</comment>
<evidence type="ECO:0000313" key="3">
    <source>
        <dbReference type="Proteomes" id="UP000287330"/>
    </source>
</evidence>
<dbReference type="SMART" id="SM00901">
    <property type="entry name" value="FRG"/>
    <property type="match status" value="1"/>
</dbReference>
<dbReference type="Proteomes" id="UP000287330">
    <property type="component" value="Unassembled WGS sequence"/>
</dbReference>
<reference evidence="3" key="1">
    <citation type="journal article" date="2018" name="Front. Microbiol.">
        <title>Genome-Based Analysis Reveals the Taxonomy and Diversity of the Family Idiomarinaceae.</title>
        <authorList>
            <person name="Liu Y."/>
            <person name="Lai Q."/>
            <person name="Shao Z."/>
        </authorList>
    </citation>
    <scope>NUCLEOTIDE SEQUENCE [LARGE SCALE GENOMIC DNA]</scope>
    <source>
        <strain evidence="3">F23</strain>
    </source>
</reference>
<organism evidence="2 3">
    <name type="scientific">Idiomarina fontislapidosi</name>
    <dbReference type="NCBI Taxonomy" id="263723"/>
    <lineage>
        <taxon>Bacteria</taxon>
        <taxon>Pseudomonadati</taxon>
        <taxon>Pseudomonadota</taxon>
        <taxon>Gammaproteobacteria</taxon>
        <taxon>Alteromonadales</taxon>
        <taxon>Idiomarinaceae</taxon>
        <taxon>Idiomarina</taxon>
    </lineage>
</organism>
<proteinExistence type="predicted"/>
<dbReference type="InterPro" id="IPR014966">
    <property type="entry name" value="FRG-dom"/>
</dbReference>
<evidence type="ECO:0000313" key="2">
    <source>
        <dbReference type="EMBL" id="RUO46996.1"/>
    </source>
</evidence>
<dbReference type="AlphaFoldDB" id="A0A432XED8"/>
<gene>
    <name evidence="2" type="ORF">CWE25_13395</name>
</gene>
<dbReference type="Pfam" id="PF08867">
    <property type="entry name" value="FRG"/>
    <property type="match status" value="1"/>
</dbReference>
<dbReference type="EMBL" id="PIPV01000030">
    <property type="protein sequence ID" value="RUO46996.1"/>
    <property type="molecule type" value="Genomic_DNA"/>
</dbReference>
<dbReference type="RefSeq" id="WP_110576570.1">
    <property type="nucleotide sequence ID" value="NZ_PIPV01000030.1"/>
</dbReference>
<feature type="domain" description="FRG" evidence="1">
    <location>
        <begin position="152"/>
        <end position="255"/>
    </location>
</feature>
<dbReference type="OrthoDB" id="9816036at2"/>
<keyword evidence="3" id="KW-1185">Reference proteome</keyword>